<dbReference type="PROSITE" id="PS00356">
    <property type="entry name" value="HTH_LACI_1"/>
    <property type="match status" value="1"/>
</dbReference>
<dbReference type="Proteomes" id="UP001144612">
    <property type="component" value="Unassembled WGS sequence"/>
</dbReference>
<protein>
    <submittedName>
        <fullName evidence="5">LacI family DNA-binding transcriptional regulator</fullName>
    </submittedName>
</protein>
<accession>A0ABT4DBK3</accession>
<evidence type="ECO:0000256" key="3">
    <source>
        <dbReference type="ARBA" id="ARBA00023163"/>
    </source>
</evidence>
<keyword evidence="1" id="KW-0805">Transcription regulation</keyword>
<dbReference type="SUPFAM" id="SSF53822">
    <property type="entry name" value="Periplasmic binding protein-like I"/>
    <property type="match status" value="1"/>
</dbReference>
<dbReference type="InterPro" id="IPR025997">
    <property type="entry name" value="SBP_2_dom"/>
</dbReference>
<dbReference type="Gene3D" id="3.40.50.2300">
    <property type="match status" value="2"/>
</dbReference>
<dbReference type="InterPro" id="IPR000843">
    <property type="entry name" value="HTH_LacI"/>
</dbReference>
<evidence type="ECO:0000313" key="6">
    <source>
        <dbReference type="Proteomes" id="UP001144612"/>
    </source>
</evidence>
<keyword evidence="6" id="KW-1185">Reference proteome</keyword>
<comment type="caution">
    <text evidence="5">The sequence shown here is derived from an EMBL/GenBank/DDBJ whole genome shotgun (WGS) entry which is preliminary data.</text>
</comment>
<dbReference type="EMBL" id="JAPQFJ010000007">
    <property type="protein sequence ID" value="MCY6958611.1"/>
    <property type="molecule type" value="Genomic_DNA"/>
</dbReference>
<dbReference type="Pfam" id="PF13407">
    <property type="entry name" value="Peripla_BP_4"/>
    <property type="match status" value="1"/>
</dbReference>
<feature type="domain" description="HTH lacI-type" evidence="4">
    <location>
        <begin position="5"/>
        <end position="59"/>
    </location>
</feature>
<gene>
    <name evidence="5" type="ORF">OW729_08345</name>
</gene>
<dbReference type="Gene3D" id="1.10.260.40">
    <property type="entry name" value="lambda repressor-like DNA-binding domains"/>
    <property type="match status" value="1"/>
</dbReference>
<keyword evidence="2 5" id="KW-0238">DNA-binding</keyword>
<name>A0ABT4DBK3_9CLOT</name>
<dbReference type="SMART" id="SM00354">
    <property type="entry name" value="HTH_LACI"/>
    <property type="match status" value="1"/>
</dbReference>
<evidence type="ECO:0000259" key="4">
    <source>
        <dbReference type="PROSITE" id="PS50932"/>
    </source>
</evidence>
<keyword evidence="3" id="KW-0804">Transcription</keyword>
<evidence type="ECO:0000313" key="5">
    <source>
        <dbReference type="EMBL" id="MCY6958611.1"/>
    </source>
</evidence>
<organism evidence="5 6">
    <name type="scientific">Clostridium brassicae</name>
    <dbReference type="NCBI Taxonomy" id="2999072"/>
    <lineage>
        <taxon>Bacteria</taxon>
        <taxon>Bacillati</taxon>
        <taxon>Bacillota</taxon>
        <taxon>Clostridia</taxon>
        <taxon>Eubacteriales</taxon>
        <taxon>Clostridiaceae</taxon>
        <taxon>Clostridium</taxon>
    </lineage>
</organism>
<dbReference type="Pfam" id="PF00356">
    <property type="entry name" value="LacI"/>
    <property type="match status" value="1"/>
</dbReference>
<reference evidence="5" key="1">
    <citation type="submission" date="2022-12" db="EMBL/GenBank/DDBJ databases">
        <title>Clostridium sp. nov., isolated from industrial wastewater.</title>
        <authorList>
            <person name="Jiayan W."/>
        </authorList>
    </citation>
    <scope>NUCLEOTIDE SEQUENCE</scope>
    <source>
        <strain evidence="5">ZC22-4</strain>
    </source>
</reference>
<dbReference type="InterPro" id="IPR028082">
    <property type="entry name" value="Peripla_BP_I"/>
</dbReference>
<proteinExistence type="predicted"/>
<dbReference type="PANTHER" id="PTHR30146:SF152">
    <property type="entry name" value="TRANSCRIPTIONAL REGULATORY PROTEIN"/>
    <property type="match status" value="1"/>
</dbReference>
<dbReference type="PROSITE" id="PS50932">
    <property type="entry name" value="HTH_LACI_2"/>
    <property type="match status" value="1"/>
</dbReference>
<evidence type="ECO:0000256" key="1">
    <source>
        <dbReference type="ARBA" id="ARBA00023015"/>
    </source>
</evidence>
<dbReference type="PANTHER" id="PTHR30146">
    <property type="entry name" value="LACI-RELATED TRANSCRIPTIONAL REPRESSOR"/>
    <property type="match status" value="1"/>
</dbReference>
<sequence length="344" mass="38261">MVKKITIKDLAKATNVSIGTIDRALNNRPGISEKTKSKVLKVAKEMGYEVNKVAQSLSRKPIKIGCILPGNSDYFFPEVESGIIDAQKSLIDYNVEILCIKTKKLGSKSEIKYIQEVMKKGIDGLAIFPQHRTEMNNIINEIVNNNIPVVTIGTDAPESNRTTCVSIDSFTNGQIAGELLSNFIGNKGKVAIITGFYNLADHQEKVKGFANVICSYPNSIELVGVYGALENPEIIYNMVKEILNHHPDLKGIYFNSSNSIYGCDALIDLGKEENVAIITTDLSNEQIPYIEKGIIKATIHQHPHTQGYKAIKILYDILTSNKKYGPNDYVKPDIILRHNIKYFL</sequence>
<dbReference type="RefSeq" id="WP_268061030.1">
    <property type="nucleotide sequence ID" value="NZ_JAPQFJ010000007.1"/>
</dbReference>
<dbReference type="SUPFAM" id="SSF47413">
    <property type="entry name" value="lambda repressor-like DNA-binding domains"/>
    <property type="match status" value="1"/>
</dbReference>
<dbReference type="CDD" id="cd06307">
    <property type="entry name" value="PBP1_sugar_binding"/>
    <property type="match status" value="1"/>
</dbReference>
<dbReference type="GO" id="GO:0003677">
    <property type="term" value="F:DNA binding"/>
    <property type="evidence" value="ECO:0007669"/>
    <property type="project" value="UniProtKB-KW"/>
</dbReference>
<evidence type="ECO:0000256" key="2">
    <source>
        <dbReference type="ARBA" id="ARBA00023125"/>
    </source>
</evidence>
<dbReference type="CDD" id="cd01392">
    <property type="entry name" value="HTH_LacI"/>
    <property type="match status" value="1"/>
</dbReference>
<dbReference type="InterPro" id="IPR010982">
    <property type="entry name" value="Lambda_DNA-bd_dom_sf"/>
</dbReference>